<dbReference type="GO" id="GO:0009408">
    <property type="term" value="P:response to heat"/>
    <property type="evidence" value="ECO:0007669"/>
    <property type="project" value="TreeGrafter"/>
</dbReference>
<dbReference type="SMART" id="SM00335">
    <property type="entry name" value="ANX"/>
    <property type="match status" value="3"/>
</dbReference>
<dbReference type="GO" id="GO:0005544">
    <property type="term" value="F:calcium-dependent phospholipid binding"/>
    <property type="evidence" value="ECO:0007669"/>
    <property type="project" value="UniProtKB-KW"/>
</dbReference>
<evidence type="ECO:0000313" key="7">
    <source>
        <dbReference type="EMBL" id="CAK7336560.1"/>
    </source>
</evidence>
<reference evidence="7 8" key="1">
    <citation type="submission" date="2024-01" db="EMBL/GenBank/DDBJ databases">
        <authorList>
            <person name="Waweru B."/>
        </authorList>
    </citation>
    <scope>NUCLEOTIDE SEQUENCE [LARGE SCALE GENOMIC DNA]</scope>
</reference>
<dbReference type="EMBL" id="CAWUPB010000994">
    <property type="protein sequence ID" value="CAK7336560.1"/>
    <property type="molecule type" value="Genomic_DNA"/>
</dbReference>
<proteinExistence type="predicted"/>
<dbReference type="InterPro" id="IPR037104">
    <property type="entry name" value="Annexin_sf"/>
</dbReference>
<keyword evidence="4" id="KW-0041">Annexin</keyword>
<dbReference type="PRINTS" id="PR00196">
    <property type="entry name" value="ANNEXIN"/>
</dbReference>
<gene>
    <name evidence="7" type="ORF">DCAF_LOCUS11569</name>
</gene>
<dbReference type="GO" id="GO:0005886">
    <property type="term" value="C:plasma membrane"/>
    <property type="evidence" value="ECO:0007669"/>
    <property type="project" value="TreeGrafter"/>
</dbReference>
<name>A0AAV1RJD6_9ROSI</name>
<evidence type="ECO:0000256" key="6">
    <source>
        <dbReference type="PIRSR" id="PIRSR609118-1"/>
    </source>
</evidence>
<comment type="caution">
    <text evidence="7">The sequence shown here is derived from an EMBL/GenBank/DDBJ whole genome shotgun (WGS) entry which is preliminary data.</text>
</comment>
<feature type="binding site" evidence="6">
    <location>
        <position position="15"/>
    </location>
    <ligand>
        <name>Ca(2+)</name>
        <dbReference type="ChEBI" id="CHEBI:29108"/>
        <label>1</label>
    </ligand>
</feature>
<dbReference type="InterPro" id="IPR001464">
    <property type="entry name" value="Annexin"/>
</dbReference>
<keyword evidence="5" id="KW-0111">Calcium/phospholipid-binding</keyword>
<dbReference type="FunFam" id="1.10.220.10:FF:000006">
    <property type="entry name" value="Annexin"/>
    <property type="match status" value="1"/>
</dbReference>
<dbReference type="GO" id="GO:0001786">
    <property type="term" value="F:phosphatidylserine binding"/>
    <property type="evidence" value="ECO:0007669"/>
    <property type="project" value="TreeGrafter"/>
</dbReference>
<dbReference type="Proteomes" id="UP001314170">
    <property type="component" value="Unassembled WGS sequence"/>
</dbReference>
<dbReference type="PANTHER" id="PTHR10502">
    <property type="entry name" value="ANNEXIN"/>
    <property type="match status" value="1"/>
</dbReference>
<evidence type="ECO:0000313" key="8">
    <source>
        <dbReference type="Proteomes" id="UP001314170"/>
    </source>
</evidence>
<dbReference type="FunFam" id="1.10.220.10:FF:000021">
    <property type="entry name" value="annexin D4"/>
    <property type="match status" value="1"/>
</dbReference>
<dbReference type="PANTHER" id="PTHR10502:SF196">
    <property type="entry name" value="ANNEXIN D4"/>
    <property type="match status" value="1"/>
</dbReference>
<dbReference type="SUPFAM" id="SSF47874">
    <property type="entry name" value="Annexin"/>
    <property type="match status" value="1"/>
</dbReference>
<organism evidence="7 8">
    <name type="scientific">Dovyalis caffra</name>
    <dbReference type="NCBI Taxonomy" id="77055"/>
    <lineage>
        <taxon>Eukaryota</taxon>
        <taxon>Viridiplantae</taxon>
        <taxon>Streptophyta</taxon>
        <taxon>Embryophyta</taxon>
        <taxon>Tracheophyta</taxon>
        <taxon>Spermatophyta</taxon>
        <taxon>Magnoliopsida</taxon>
        <taxon>eudicotyledons</taxon>
        <taxon>Gunneridae</taxon>
        <taxon>Pentapetalae</taxon>
        <taxon>rosids</taxon>
        <taxon>fabids</taxon>
        <taxon>Malpighiales</taxon>
        <taxon>Salicaceae</taxon>
        <taxon>Flacourtieae</taxon>
        <taxon>Dovyalis</taxon>
    </lineage>
</organism>
<keyword evidence="8" id="KW-1185">Reference proteome</keyword>
<dbReference type="GO" id="GO:0009409">
    <property type="term" value="P:response to cold"/>
    <property type="evidence" value="ECO:0007669"/>
    <property type="project" value="TreeGrafter"/>
</dbReference>
<accession>A0AAV1RJD6</accession>
<keyword evidence="2" id="KW-0677">Repeat</keyword>
<evidence type="ECO:0008006" key="9">
    <source>
        <dbReference type="Google" id="ProtNLM"/>
    </source>
</evidence>
<evidence type="ECO:0000256" key="5">
    <source>
        <dbReference type="ARBA" id="ARBA00023302"/>
    </source>
</evidence>
<dbReference type="GO" id="GO:0009651">
    <property type="term" value="P:response to salt stress"/>
    <property type="evidence" value="ECO:0007669"/>
    <property type="project" value="TreeGrafter"/>
</dbReference>
<protein>
    <recommendedName>
        <fullName evidence="9">Annexin</fullName>
    </recommendedName>
</protein>
<dbReference type="InterPro" id="IPR009118">
    <property type="entry name" value="AnnexinD_plant"/>
</dbReference>
<dbReference type="PROSITE" id="PS51897">
    <property type="entry name" value="ANNEXIN_2"/>
    <property type="match status" value="2"/>
</dbReference>
<dbReference type="AlphaFoldDB" id="A0AAV1RJD6"/>
<evidence type="ECO:0000256" key="1">
    <source>
        <dbReference type="ARBA" id="ARBA00022723"/>
    </source>
</evidence>
<dbReference type="FunFam" id="1.10.220.10:FF:000014">
    <property type="entry name" value="annexin D4"/>
    <property type="match status" value="1"/>
</dbReference>
<dbReference type="Gene3D" id="1.10.220.10">
    <property type="entry name" value="Annexin"/>
    <property type="match status" value="3"/>
</dbReference>
<dbReference type="InterPro" id="IPR018502">
    <property type="entry name" value="Annexin_repeat"/>
</dbReference>
<evidence type="ECO:0000256" key="4">
    <source>
        <dbReference type="ARBA" id="ARBA00023216"/>
    </source>
</evidence>
<feature type="binding site" evidence="6">
    <location>
        <position position="13"/>
    </location>
    <ligand>
        <name>Ca(2+)</name>
        <dbReference type="ChEBI" id="CHEBI:29108"/>
        <label>1</label>
    </ligand>
</feature>
<feature type="binding site" evidence="6">
    <location>
        <position position="11"/>
    </location>
    <ligand>
        <name>Ca(2+)</name>
        <dbReference type="ChEBI" id="CHEBI:29108"/>
        <label>1</label>
    </ligand>
</feature>
<sequence>MADLEALVNAFTGLGVDEKSLIENLGKSHPEHRTSFRKRTPHFFIEDERSFERWNDHRVKLLKHEFMRFKNTLVLWAMHPWERDARLVKEALKKGPQSYGVIVEIACTRSSEELLGARKAYHSLFDHSIEEDVATHIHGSERKLLVALVSAYRYEGPKVKEDAAKSEAKILANAIKNGDKKNPIEDEEVVRILATRSKPHLKAVYKHYKEVSGKNIHEDLDASDLILKETVECLCTPHAYFSKVLDEAMSSDAHKNTKKGLTRVIVTRADVDMKEIKEEYNNLFGVSLSKKIEDKANGNYKDFLLTLITRDN</sequence>
<feature type="binding site" evidence="6">
    <location>
        <position position="65"/>
    </location>
    <ligand>
        <name>Ca(2+)</name>
        <dbReference type="ChEBI" id="CHEBI:29108"/>
        <label>1</label>
    </ligand>
</feature>
<dbReference type="Pfam" id="PF00191">
    <property type="entry name" value="Annexin"/>
    <property type="match status" value="3"/>
</dbReference>
<keyword evidence="3 6" id="KW-0106">Calcium</keyword>
<keyword evidence="1 6" id="KW-0479">Metal-binding</keyword>
<dbReference type="GO" id="GO:0005737">
    <property type="term" value="C:cytoplasm"/>
    <property type="evidence" value="ECO:0007669"/>
    <property type="project" value="TreeGrafter"/>
</dbReference>
<dbReference type="GO" id="GO:0005509">
    <property type="term" value="F:calcium ion binding"/>
    <property type="evidence" value="ECO:0007669"/>
    <property type="project" value="InterPro"/>
</dbReference>
<evidence type="ECO:0000256" key="3">
    <source>
        <dbReference type="ARBA" id="ARBA00022837"/>
    </source>
</evidence>
<evidence type="ECO:0000256" key="2">
    <source>
        <dbReference type="ARBA" id="ARBA00022737"/>
    </source>
</evidence>
<dbReference type="PRINTS" id="PR01814">
    <property type="entry name" value="ANNEXINPLANT"/>
</dbReference>
<dbReference type="GO" id="GO:0009414">
    <property type="term" value="P:response to water deprivation"/>
    <property type="evidence" value="ECO:0007669"/>
    <property type="project" value="TreeGrafter"/>
</dbReference>